<keyword evidence="10" id="KW-0732">Signal</keyword>
<dbReference type="PANTHER" id="PTHR47966">
    <property type="entry name" value="BETA-SITE APP-CLEAVING ENZYME, ISOFORM A-RELATED"/>
    <property type="match status" value="1"/>
</dbReference>
<evidence type="ECO:0000259" key="11">
    <source>
        <dbReference type="PROSITE" id="PS51767"/>
    </source>
</evidence>
<name>A0A6M2CIG0_RHIMP</name>
<evidence type="ECO:0000256" key="7">
    <source>
        <dbReference type="PIRSR" id="PIRSR601461-1"/>
    </source>
</evidence>
<dbReference type="SUPFAM" id="SSF50630">
    <property type="entry name" value="Acid proteases"/>
    <property type="match status" value="1"/>
</dbReference>
<feature type="signal peptide" evidence="10">
    <location>
        <begin position="1"/>
        <end position="22"/>
    </location>
</feature>
<feature type="domain" description="Peptidase A1" evidence="11">
    <location>
        <begin position="57"/>
        <end position="369"/>
    </location>
</feature>
<dbReference type="FunFam" id="2.40.70.10:FF:000002">
    <property type="entry name" value="Vacuolar aspartic proteinase"/>
    <property type="match status" value="1"/>
</dbReference>
<reference evidence="12" key="1">
    <citation type="submission" date="2019-09" db="EMBL/GenBank/DDBJ databases">
        <title>Organ-specific transcriptomic study of the physiology of the cattle tick, Rhipicephalus microplus.</title>
        <authorList>
            <person name="Tirloni L."/>
            <person name="Braz G."/>
            <person name="Gandara A.C.P."/>
            <person name="Sabadin G.A."/>
            <person name="da Silva R.M."/>
            <person name="Guizzo M.G."/>
            <person name="Machado J.A."/>
            <person name="Costa E.P."/>
            <person name="Gomes H.F."/>
            <person name="Moraes J."/>
            <person name="Mota M.B.S."/>
            <person name="Mesquita R.D."/>
            <person name="Alvarenga P.H."/>
            <person name="Alves F."/>
            <person name="Seixas A."/>
            <person name="da Fonseca R.N."/>
            <person name="Fogaca A."/>
            <person name="Logullo C."/>
            <person name="Tanaka A."/>
            <person name="Daffre S."/>
            <person name="Termignoni C."/>
            <person name="Vaz I.S.Jr."/>
            <person name="Oliveira P.L."/>
            <person name="Ribeiro J.M."/>
        </authorList>
    </citation>
    <scope>NUCLEOTIDE SEQUENCE</scope>
    <source>
        <strain evidence="12">Porto Alegre</strain>
    </source>
</reference>
<dbReference type="FunFam" id="2.40.70.10:FF:000004">
    <property type="entry name" value="Pepsin A"/>
    <property type="match status" value="1"/>
</dbReference>
<dbReference type="GO" id="GO:0005764">
    <property type="term" value="C:lysosome"/>
    <property type="evidence" value="ECO:0007669"/>
    <property type="project" value="TreeGrafter"/>
</dbReference>
<dbReference type="InterPro" id="IPR021109">
    <property type="entry name" value="Peptidase_aspartic_dom_sf"/>
</dbReference>
<dbReference type="PROSITE" id="PS51767">
    <property type="entry name" value="PEPTIDASE_A1"/>
    <property type="match status" value="1"/>
</dbReference>
<evidence type="ECO:0000256" key="6">
    <source>
        <dbReference type="ARBA" id="ARBA00023180"/>
    </source>
</evidence>
<dbReference type="PANTHER" id="PTHR47966:SF51">
    <property type="entry name" value="BETA-SITE APP-CLEAVING ENZYME, ISOFORM A-RELATED"/>
    <property type="match status" value="1"/>
</dbReference>
<sequence>MQPLALLSTTLCAVLLVKFSNASKQLKIPLVYVGLNNTYLGRSPVPEPLSCDEAMRYVGVVTLGTPPQSFKVLFDTGSSNLWVPSSKCVDSNIGCSGRSKYDKDASSTYKKNGRRFKMTYESGMVRGTLSRDDLGVGGVSIRGQLFGEITHTTGDVFKVVTFDGIFGLGYPDISEKDVVPPFDNMLKQELVTEPLFSMFLSSTPSQQDGGEILFGGVNSERYTGDITYTGVTKKGYWQFSMDGLQVGSKSIVTSPTEALVDSGTTVMAGPKEEIERINKYLRATPGPRGTYRVKCKNIPNMPNAVFTIAGRQFEFEAKDYIRQVQSPDKVRCYSGFEEYAGGTVWILGQVFMRRIYTIFDRGNDRIGFAQVA</sequence>
<dbReference type="OrthoDB" id="6480266at2759"/>
<feature type="disulfide bond" evidence="8">
    <location>
        <begin position="295"/>
        <end position="332"/>
    </location>
</feature>
<evidence type="ECO:0000256" key="9">
    <source>
        <dbReference type="RuleBase" id="RU000454"/>
    </source>
</evidence>
<dbReference type="VEuPathDB" id="VectorBase:LOC119185056"/>
<dbReference type="Gene3D" id="2.60.40.1960">
    <property type="match status" value="1"/>
</dbReference>
<keyword evidence="2 9" id="KW-0645">Protease</keyword>
<feature type="active site" evidence="7">
    <location>
        <position position="75"/>
    </location>
</feature>
<dbReference type="PROSITE" id="PS00141">
    <property type="entry name" value="ASP_PROTEASE"/>
    <property type="match status" value="2"/>
</dbReference>
<dbReference type="VEuPathDB" id="VectorBase:LOC119183247"/>
<dbReference type="InterPro" id="IPR001969">
    <property type="entry name" value="Aspartic_peptidase_AS"/>
</dbReference>
<feature type="chain" id="PRO_5027046268" evidence="10">
    <location>
        <begin position="23"/>
        <end position="372"/>
    </location>
</feature>
<organism evidence="12">
    <name type="scientific">Rhipicephalus microplus</name>
    <name type="common">Cattle tick</name>
    <name type="synonym">Boophilus microplus</name>
    <dbReference type="NCBI Taxonomy" id="6941"/>
    <lineage>
        <taxon>Eukaryota</taxon>
        <taxon>Metazoa</taxon>
        <taxon>Ecdysozoa</taxon>
        <taxon>Arthropoda</taxon>
        <taxon>Chelicerata</taxon>
        <taxon>Arachnida</taxon>
        <taxon>Acari</taxon>
        <taxon>Parasitiformes</taxon>
        <taxon>Ixodida</taxon>
        <taxon>Ixodoidea</taxon>
        <taxon>Ixodidae</taxon>
        <taxon>Rhipicephalinae</taxon>
        <taxon>Rhipicephalus</taxon>
        <taxon>Boophilus</taxon>
    </lineage>
</organism>
<dbReference type="Gene3D" id="2.40.70.10">
    <property type="entry name" value="Acid Proteases"/>
    <property type="match status" value="2"/>
</dbReference>
<evidence type="ECO:0000256" key="4">
    <source>
        <dbReference type="ARBA" id="ARBA00022801"/>
    </source>
</evidence>
<evidence type="ECO:0000256" key="2">
    <source>
        <dbReference type="ARBA" id="ARBA00022670"/>
    </source>
</evidence>
<comment type="similarity">
    <text evidence="1 9">Belongs to the peptidase A1 family.</text>
</comment>
<dbReference type="GO" id="GO:0006508">
    <property type="term" value="P:proteolysis"/>
    <property type="evidence" value="ECO:0007669"/>
    <property type="project" value="UniProtKB-KW"/>
</dbReference>
<dbReference type="GO" id="GO:0004190">
    <property type="term" value="F:aspartic-type endopeptidase activity"/>
    <property type="evidence" value="ECO:0007669"/>
    <property type="project" value="UniProtKB-KW"/>
</dbReference>
<evidence type="ECO:0000256" key="5">
    <source>
        <dbReference type="ARBA" id="ARBA00023157"/>
    </source>
</evidence>
<dbReference type="AlphaFoldDB" id="A0A6M2CIG0"/>
<keyword evidence="6" id="KW-0325">Glycoprotein</keyword>
<feature type="disulfide bond" evidence="8">
    <location>
        <begin position="88"/>
        <end position="95"/>
    </location>
</feature>
<proteinExistence type="inferred from homology"/>
<dbReference type="InterPro" id="IPR033121">
    <property type="entry name" value="PEPTIDASE_A1"/>
</dbReference>
<dbReference type="Pfam" id="PF00026">
    <property type="entry name" value="Asp"/>
    <property type="match status" value="1"/>
</dbReference>
<evidence type="ECO:0000256" key="1">
    <source>
        <dbReference type="ARBA" id="ARBA00007447"/>
    </source>
</evidence>
<evidence type="ECO:0000256" key="3">
    <source>
        <dbReference type="ARBA" id="ARBA00022750"/>
    </source>
</evidence>
<keyword evidence="5 8" id="KW-1015">Disulfide bond</keyword>
<feature type="active site" evidence="7">
    <location>
        <position position="261"/>
    </location>
</feature>
<keyword evidence="4 9" id="KW-0378">Hydrolase</keyword>
<accession>A0A6M2CIG0</accession>
<evidence type="ECO:0000256" key="8">
    <source>
        <dbReference type="PIRSR" id="PIRSR601461-2"/>
    </source>
</evidence>
<evidence type="ECO:0000256" key="10">
    <source>
        <dbReference type="SAM" id="SignalP"/>
    </source>
</evidence>
<dbReference type="EMBL" id="GHWJ01000759">
    <property type="protein sequence ID" value="NOV33496.1"/>
    <property type="molecule type" value="Transcribed_RNA"/>
</dbReference>
<protein>
    <submittedName>
        <fullName evidence="12">Putative cathepsin d isoform 1 protein</fullName>
    </submittedName>
</protein>
<keyword evidence="3 9" id="KW-0064">Aspartyl protease</keyword>
<evidence type="ECO:0000313" key="12">
    <source>
        <dbReference type="EMBL" id="NOV33496.1"/>
    </source>
</evidence>
<dbReference type="InterPro" id="IPR001461">
    <property type="entry name" value="Aspartic_peptidase_A1"/>
</dbReference>
<dbReference type="PRINTS" id="PR00792">
    <property type="entry name" value="PEPSIN"/>
</dbReference>